<feature type="compositionally biased region" description="Basic and acidic residues" evidence="1">
    <location>
        <begin position="57"/>
        <end position="72"/>
    </location>
</feature>
<evidence type="ECO:0000256" key="1">
    <source>
        <dbReference type="SAM" id="MobiDB-lite"/>
    </source>
</evidence>
<gene>
    <name evidence="2" type="ORF">POCTA_138.1.T0330262</name>
</gene>
<feature type="region of interest" description="Disordered" evidence="1">
    <location>
        <begin position="45"/>
        <end position="82"/>
    </location>
</feature>
<sequence length="145" mass="16884">MQSNLNDSSSVESIKQCKSSEEYPKEVENCFINFIHASNDQERGFSLYEQAYQQKDSSQEPKNDDEYREHKPQPKQIETVSKQFKKQEDRCSSKSSYKKDCQQQSCNKEVGQKKFSSFGREIKARSCNCQQSNCLKGDGKYFTKK</sequence>
<keyword evidence="3" id="KW-1185">Reference proteome</keyword>
<feature type="region of interest" description="Disordered" evidence="1">
    <location>
        <begin position="1"/>
        <end position="22"/>
    </location>
</feature>
<protein>
    <submittedName>
        <fullName evidence="2">Uncharacterized protein</fullName>
    </submittedName>
</protein>
<proteinExistence type="predicted"/>
<feature type="compositionally biased region" description="Polar residues" evidence="1">
    <location>
        <begin position="1"/>
        <end position="17"/>
    </location>
</feature>
<dbReference type="AlphaFoldDB" id="A0A8S1TZ54"/>
<dbReference type="EMBL" id="CAJJDP010000033">
    <property type="protein sequence ID" value="CAD8157334.1"/>
    <property type="molecule type" value="Genomic_DNA"/>
</dbReference>
<organism evidence="2 3">
    <name type="scientific">Paramecium octaurelia</name>
    <dbReference type="NCBI Taxonomy" id="43137"/>
    <lineage>
        <taxon>Eukaryota</taxon>
        <taxon>Sar</taxon>
        <taxon>Alveolata</taxon>
        <taxon>Ciliophora</taxon>
        <taxon>Intramacronucleata</taxon>
        <taxon>Oligohymenophorea</taxon>
        <taxon>Peniculida</taxon>
        <taxon>Parameciidae</taxon>
        <taxon>Paramecium</taxon>
    </lineage>
</organism>
<reference evidence="2" key="1">
    <citation type="submission" date="2021-01" db="EMBL/GenBank/DDBJ databases">
        <authorList>
            <consortium name="Genoscope - CEA"/>
            <person name="William W."/>
        </authorList>
    </citation>
    <scope>NUCLEOTIDE SEQUENCE</scope>
</reference>
<evidence type="ECO:0000313" key="3">
    <source>
        <dbReference type="Proteomes" id="UP000683925"/>
    </source>
</evidence>
<evidence type="ECO:0000313" key="2">
    <source>
        <dbReference type="EMBL" id="CAD8157334.1"/>
    </source>
</evidence>
<accession>A0A8S1TZ54</accession>
<dbReference type="Proteomes" id="UP000683925">
    <property type="component" value="Unassembled WGS sequence"/>
</dbReference>
<name>A0A8S1TZ54_PAROT</name>
<comment type="caution">
    <text evidence="2">The sequence shown here is derived from an EMBL/GenBank/DDBJ whole genome shotgun (WGS) entry which is preliminary data.</text>
</comment>